<feature type="transmembrane region" description="Helical" evidence="1">
    <location>
        <begin position="79"/>
        <end position="97"/>
    </location>
</feature>
<gene>
    <name evidence="2" type="ORF">H9815_05170</name>
</gene>
<proteinExistence type="predicted"/>
<dbReference type="EMBL" id="DXBY01000081">
    <property type="protein sequence ID" value="HIZ35146.1"/>
    <property type="molecule type" value="Genomic_DNA"/>
</dbReference>
<feature type="transmembrane region" description="Helical" evidence="1">
    <location>
        <begin position="12"/>
        <end position="40"/>
    </location>
</feature>
<keyword evidence="1" id="KW-0472">Membrane</keyword>
<reference evidence="2" key="2">
    <citation type="submission" date="2021-04" db="EMBL/GenBank/DDBJ databases">
        <authorList>
            <person name="Gilroy R."/>
        </authorList>
    </citation>
    <scope>NUCLEOTIDE SEQUENCE</scope>
    <source>
        <strain evidence="2">ChiGjej4B4-7305</strain>
    </source>
</reference>
<feature type="transmembrane region" description="Helical" evidence="1">
    <location>
        <begin position="103"/>
        <end position="124"/>
    </location>
</feature>
<protein>
    <recommendedName>
        <fullName evidence="4">Integral membrane protein</fullName>
    </recommendedName>
</protein>
<organism evidence="2 3">
    <name type="scientific">Candidatus Ruania gallistercoris</name>
    <dbReference type="NCBI Taxonomy" id="2838746"/>
    <lineage>
        <taxon>Bacteria</taxon>
        <taxon>Bacillati</taxon>
        <taxon>Actinomycetota</taxon>
        <taxon>Actinomycetes</taxon>
        <taxon>Micrococcales</taxon>
        <taxon>Ruaniaceae</taxon>
        <taxon>Ruania</taxon>
    </lineage>
</organism>
<name>A0A9D2ED46_9MICO</name>
<keyword evidence="1" id="KW-1133">Transmembrane helix</keyword>
<comment type="caution">
    <text evidence="2">The sequence shown here is derived from an EMBL/GenBank/DDBJ whole genome shotgun (WGS) entry which is preliminary data.</text>
</comment>
<accession>A0A9D2ED46</accession>
<keyword evidence="1" id="KW-0812">Transmembrane</keyword>
<sequence>MSDQTPSDRPLALRIGLAVVLLEAVVLVVLGAGVVIASVLDDGAMLGINAGVLAVLVLIGGFLLLAVRGLWQGKRWGRGPVVTWQLLQFFVAITSWGGLEWWALVPALLLPVIVLVCLLTPASLSATAERGRPDGVL</sequence>
<evidence type="ECO:0000313" key="2">
    <source>
        <dbReference type="EMBL" id="HIZ35146.1"/>
    </source>
</evidence>
<evidence type="ECO:0000256" key="1">
    <source>
        <dbReference type="SAM" id="Phobius"/>
    </source>
</evidence>
<evidence type="ECO:0000313" key="3">
    <source>
        <dbReference type="Proteomes" id="UP000824037"/>
    </source>
</evidence>
<dbReference type="Proteomes" id="UP000824037">
    <property type="component" value="Unassembled WGS sequence"/>
</dbReference>
<feature type="transmembrane region" description="Helical" evidence="1">
    <location>
        <begin position="46"/>
        <end position="67"/>
    </location>
</feature>
<dbReference type="AlphaFoldDB" id="A0A9D2ED46"/>
<reference evidence="2" key="1">
    <citation type="journal article" date="2021" name="PeerJ">
        <title>Extensive microbial diversity within the chicken gut microbiome revealed by metagenomics and culture.</title>
        <authorList>
            <person name="Gilroy R."/>
            <person name="Ravi A."/>
            <person name="Getino M."/>
            <person name="Pursley I."/>
            <person name="Horton D.L."/>
            <person name="Alikhan N.F."/>
            <person name="Baker D."/>
            <person name="Gharbi K."/>
            <person name="Hall N."/>
            <person name="Watson M."/>
            <person name="Adriaenssens E.M."/>
            <person name="Foster-Nyarko E."/>
            <person name="Jarju S."/>
            <person name="Secka A."/>
            <person name="Antonio M."/>
            <person name="Oren A."/>
            <person name="Chaudhuri R.R."/>
            <person name="La Ragione R."/>
            <person name="Hildebrand F."/>
            <person name="Pallen M.J."/>
        </authorList>
    </citation>
    <scope>NUCLEOTIDE SEQUENCE</scope>
    <source>
        <strain evidence="2">ChiGjej4B4-7305</strain>
    </source>
</reference>
<evidence type="ECO:0008006" key="4">
    <source>
        <dbReference type="Google" id="ProtNLM"/>
    </source>
</evidence>